<dbReference type="AlphaFoldDB" id="A0A328UDW3"/>
<accession>A0A328UDW3</accession>
<reference evidence="1 2" key="1">
    <citation type="submission" date="2018-06" db="EMBL/GenBank/DDBJ databases">
        <title>Noncontiguous genome sequence of Ruminococcaceae bacterium ASD2818.</title>
        <authorList>
            <person name="Chaplin A.V."/>
            <person name="Sokolova S.R."/>
            <person name="Kochetkova T.O."/>
            <person name="Goltsov A.Y."/>
            <person name="Trofimov D.Y."/>
            <person name="Efimov B.A."/>
        </authorList>
    </citation>
    <scope>NUCLEOTIDE SEQUENCE [LARGE SCALE GENOMIC DNA]</scope>
    <source>
        <strain evidence="1 2">ASD2818</strain>
    </source>
</reference>
<organism evidence="1 2">
    <name type="scientific">Hydrogeniiclostridium mannosilyticum</name>
    <dbReference type="NCBI Taxonomy" id="2764322"/>
    <lineage>
        <taxon>Bacteria</taxon>
        <taxon>Bacillati</taxon>
        <taxon>Bacillota</taxon>
        <taxon>Clostridia</taxon>
        <taxon>Eubacteriales</taxon>
        <taxon>Acutalibacteraceae</taxon>
        <taxon>Hydrogeniiclostridium</taxon>
    </lineage>
</organism>
<evidence type="ECO:0000313" key="2">
    <source>
        <dbReference type="Proteomes" id="UP000249377"/>
    </source>
</evidence>
<gene>
    <name evidence="1" type="ORF">DPQ25_05750</name>
</gene>
<dbReference type="SUPFAM" id="SSF56563">
    <property type="entry name" value="Major capsid protein gp5"/>
    <property type="match status" value="1"/>
</dbReference>
<dbReference type="EMBL" id="QLYR01000002">
    <property type="protein sequence ID" value="RAQ29796.1"/>
    <property type="molecule type" value="Genomic_DNA"/>
</dbReference>
<keyword evidence="2" id="KW-1185">Reference proteome</keyword>
<comment type="caution">
    <text evidence="1">The sequence shown here is derived from an EMBL/GenBank/DDBJ whole genome shotgun (WGS) entry which is preliminary data.</text>
</comment>
<name>A0A328UDW3_9FIRM</name>
<evidence type="ECO:0000313" key="1">
    <source>
        <dbReference type="EMBL" id="RAQ29796.1"/>
    </source>
</evidence>
<sequence length="344" mass="37513">MSNYEKIHLEKGMYGVSGKSFTQLLEELDPSDAYQGTALEGLDAYQRQLKRFDIRVGGADSSRVEKFFQTADSAALFPEYVSRAVRQGMEQEDVLPAIVAAVTNIDAMDYRTITSDLSADEKSLKPVLEGAVIPQTTISTKESLVRLHKRGRMLVSSYEALRFQRLDLFTVTLRQIGAYISRAQLNDAVEVLLSGDDGKSPAGTVAAAGTGVTYEDIVSLWGALAPYRLNTLLASTNTMKDLLKITEFKDAQAGLNFQGTGRMITPLGATLLHIPALPDHKIIGLDKTCALEMVQAGGVLTDYDRLIDRQLERASITTIAGFSRIFEDSCKALTYQGAAQNAKG</sequence>
<dbReference type="Pfam" id="PF25209">
    <property type="entry name" value="Phage_capsid_4"/>
    <property type="match status" value="1"/>
</dbReference>
<proteinExistence type="predicted"/>
<dbReference type="RefSeq" id="WP_112332225.1">
    <property type="nucleotide sequence ID" value="NZ_JADPHD010000005.1"/>
</dbReference>
<protein>
    <submittedName>
        <fullName evidence="1">Phage major capsid protein</fullName>
    </submittedName>
</protein>
<dbReference type="Proteomes" id="UP000249377">
    <property type="component" value="Unassembled WGS sequence"/>
</dbReference>